<evidence type="ECO:0000313" key="1">
    <source>
        <dbReference type="EMBL" id="MCJ2381443.1"/>
    </source>
</evidence>
<reference evidence="1 2" key="1">
    <citation type="submission" date="2022-03" db="EMBL/GenBank/DDBJ databases">
        <title>Parabacteroides sp. nov. isolated from swine feces.</title>
        <authorList>
            <person name="Bak J.E."/>
        </authorList>
    </citation>
    <scope>NUCLEOTIDE SEQUENCE [LARGE SCALE GENOMIC DNA]</scope>
    <source>
        <strain evidence="1 2">AGMB00274</strain>
    </source>
</reference>
<evidence type="ECO:0000313" key="2">
    <source>
        <dbReference type="Proteomes" id="UP001165444"/>
    </source>
</evidence>
<dbReference type="Pfam" id="PF19775">
    <property type="entry name" value="DUF6261"/>
    <property type="match status" value="1"/>
</dbReference>
<dbReference type="InterPro" id="IPR046228">
    <property type="entry name" value="DUF6261"/>
</dbReference>
<gene>
    <name evidence="1" type="ORF">MUN53_12630</name>
</gene>
<accession>A0ABT0C346</accession>
<dbReference type="Proteomes" id="UP001165444">
    <property type="component" value="Unassembled WGS sequence"/>
</dbReference>
<dbReference type="EMBL" id="JAKZMM010000033">
    <property type="protein sequence ID" value="MCJ2381443.1"/>
    <property type="molecule type" value="Genomic_DNA"/>
</dbReference>
<sequence length="258" mass="28316">MKKISAFDLTRLRIEEDFAFHQRVQQYAEELPTTGALIAEGLPETSVTFLTTGVDTHKTAVDGLDSALKASNTVPSAKRVTEADAARDFAWTGLYNYVKAMTAHPDASIAAAAEKALAILDKYGNPTAKPQLEESGILHNLLQELKAAKEMGDFTDLDIEPWLTRLENAETSFLNATDAKVQEEAAREVGLSKQARQAADDAYRKLVDIVNMLAAMHGDEKFATFIGNVNALVEQQRTKLKTRATNSAKKEDENAIKF</sequence>
<proteinExistence type="predicted"/>
<name>A0ABT0C346_9BACT</name>
<protein>
    <submittedName>
        <fullName evidence="1">DUF6261 family protein</fullName>
    </submittedName>
</protein>
<organism evidence="1 2">
    <name type="scientific">Parabacteroides faecalis</name>
    <dbReference type="NCBI Taxonomy" id="2924040"/>
    <lineage>
        <taxon>Bacteria</taxon>
        <taxon>Pseudomonadati</taxon>
        <taxon>Bacteroidota</taxon>
        <taxon>Bacteroidia</taxon>
        <taxon>Bacteroidales</taxon>
        <taxon>Tannerellaceae</taxon>
        <taxon>Parabacteroides</taxon>
    </lineage>
</organism>
<comment type="caution">
    <text evidence="1">The sequence shown here is derived from an EMBL/GenBank/DDBJ whole genome shotgun (WGS) entry which is preliminary data.</text>
</comment>
<dbReference type="RefSeq" id="WP_243325801.1">
    <property type="nucleotide sequence ID" value="NZ_JAKZMM010000033.1"/>
</dbReference>
<keyword evidence="2" id="KW-1185">Reference proteome</keyword>